<evidence type="ECO:0000259" key="2">
    <source>
        <dbReference type="PROSITE" id="PS51819"/>
    </source>
</evidence>
<dbReference type="CDD" id="cd06587">
    <property type="entry name" value="VOC"/>
    <property type="match status" value="1"/>
</dbReference>
<dbReference type="InterPro" id="IPR029068">
    <property type="entry name" value="Glyas_Bleomycin-R_OHBP_Dase"/>
</dbReference>
<dbReference type="InterPro" id="IPR037523">
    <property type="entry name" value="VOC_core"/>
</dbReference>
<dbReference type="PROSITE" id="PS00934">
    <property type="entry name" value="GLYOXALASE_I_1"/>
    <property type="match status" value="1"/>
</dbReference>
<evidence type="ECO:0000256" key="1">
    <source>
        <dbReference type="ARBA" id="ARBA00022723"/>
    </source>
</evidence>
<protein>
    <submittedName>
        <fullName evidence="3">VOC family protein</fullName>
    </submittedName>
</protein>
<dbReference type="Pfam" id="PF00903">
    <property type="entry name" value="Glyoxalase"/>
    <property type="match status" value="1"/>
</dbReference>
<dbReference type="SUPFAM" id="SSF54593">
    <property type="entry name" value="Glyoxalase/Bleomycin resistance protein/Dihydroxybiphenyl dioxygenase"/>
    <property type="match status" value="1"/>
</dbReference>
<dbReference type="EMBL" id="SFAV01000320">
    <property type="protein sequence ID" value="TRU81959.1"/>
    <property type="molecule type" value="Genomic_DNA"/>
</dbReference>
<dbReference type="GO" id="GO:0046872">
    <property type="term" value="F:metal ion binding"/>
    <property type="evidence" value="ECO:0007669"/>
    <property type="project" value="UniProtKB-KW"/>
</dbReference>
<feature type="domain" description="VOC" evidence="2">
    <location>
        <begin position="19"/>
        <end position="151"/>
    </location>
</feature>
<comment type="caution">
    <text evidence="3">The sequence shown here is derived from an EMBL/GenBank/DDBJ whole genome shotgun (WGS) entry which is preliminary data.</text>
</comment>
<dbReference type="AlphaFoldDB" id="A0A552IER6"/>
<dbReference type="Gene3D" id="3.10.180.10">
    <property type="entry name" value="2,3-Dihydroxybiphenyl 1,2-Dioxygenase, domain 1"/>
    <property type="match status" value="1"/>
</dbReference>
<dbReference type="PANTHER" id="PTHR36113:SF1">
    <property type="entry name" value="GLYOXALASE_BLEOMYCIN RESISTANCE PROTEIN_DIOXYGENASE"/>
    <property type="match status" value="1"/>
</dbReference>
<proteinExistence type="predicted"/>
<name>A0A552IER6_9CHRO</name>
<sequence length="154" mass="16996">MTISPSITAKKLKIGQLRKVHHIAFNVKDMDASRHFYGEILGLEELVGEKIPTTLKELVAQGKVANFITPDGTVIDLFWQPDLTPADDNPEIAFTRANHLAFDIAPECFDFALEVLQSQGIIIASGPVTRPTGRGVYFYDPDGFIVEIRCDPAP</sequence>
<dbReference type="InterPro" id="IPR004360">
    <property type="entry name" value="Glyas_Fos-R_dOase_dom"/>
</dbReference>
<dbReference type="GO" id="GO:0004462">
    <property type="term" value="F:lactoylglutathione lyase activity"/>
    <property type="evidence" value="ECO:0007669"/>
    <property type="project" value="InterPro"/>
</dbReference>
<dbReference type="InterPro" id="IPR051332">
    <property type="entry name" value="Fosfomycin_Res_Enzymes"/>
</dbReference>
<dbReference type="Proteomes" id="UP000319191">
    <property type="component" value="Unassembled WGS sequence"/>
</dbReference>
<gene>
    <name evidence="3" type="ORF">EWV54_22840</name>
</gene>
<dbReference type="PROSITE" id="PS51819">
    <property type="entry name" value="VOC"/>
    <property type="match status" value="1"/>
</dbReference>
<evidence type="ECO:0000313" key="4">
    <source>
        <dbReference type="Proteomes" id="UP000319191"/>
    </source>
</evidence>
<organism evidence="3 4">
    <name type="scientific">Microcystis novacekii Mn_MB_F_20050700_S1D</name>
    <dbReference type="NCBI Taxonomy" id="2486266"/>
    <lineage>
        <taxon>Bacteria</taxon>
        <taxon>Bacillati</taxon>
        <taxon>Cyanobacteriota</taxon>
        <taxon>Cyanophyceae</taxon>
        <taxon>Oscillatoriophycideae</taxon>
        <taxon>Chroococcales</taxon>
        <taxon>Microcystaceae</taxon>
        <taxon>Microcystis</taxon>
    </lineage>
</organism>
<reference evidence="3 4" key="1">
    <citation type="submission" date="2019-01" db="EMBL/GenBank/DDBJ databases">
        <title>Coherence of Microcystis species and biogeography revealed through population genomics.</title>
        <authorList>
            <person name="Perez-Carrascal O.M."/>
            <person name="Terrat Y."/>
            <person name="Giani A."/>
            <person name="Fortin N."/>
            <person name="Tromas N."/>
            <person name="Shapiro B.J."/>
        </authorList>
    </citation>
    <scope>NUCLEOTIDE SEQUENCE [LARGE SCALE GENOMIC DNA]</scope>
    <source>
        <strain evidence="3">Mn_MB_F_20050700_S1D</strain>
    </source>
</reference>
<accession>A0A552IER6</accession>
<dbReference type="PANTHER" id="PTHR36113">
    <property type="entry name" value="LYASE, PUTATIVE-RELATED-RELATED"/>
    <property type="match status" value="1"/>
</dbReference>
<dbReference type="InterPro" id="IPR018146">
    <property type="entry name" value="Glyoxalase_1_CS"/>
</dbReference>
<keyword evidence="1" id="KW-0479">Metal-binding</keyword>
<evidence type="ECO:0000313" key="3">
    <source>
        <dbReference type="EMBL" id="TRU81959.1"/>
    </source>
</evidence>